<dbReference type="Proteomes" id="UP000291793">
    <property type="component" value="Unassembled WGS sequence"/>
</dbReference>
<accession>A0A4R0HGN2</accession>
<dbReference type="GO" id="GO:0005829">
    <property type="term" value="C:cytosol"/>
    <property type="evidence" value="ECO:0007669"/>
    <property type="project" value="TreeGrafter"/>
</dbReference>
<protein>
    <submittedName>
        <fullName evidence="2">MbtH family NRPS accessory protein</fullName>
    </submittedName>
</protein>
<dbReference type="InterPro" id="IPR005153">
    <property type="entry name" value="MbtH-like_dom"/>
</dbReference>
<proteinExistence type="predicted"/>
<dbReference type="OrthoDB" id="7584480at2"/>
<dbReference type="InterPro" id="IPR038020">
    <property type="entry name" value="MbtH-like_sf"/>
</dbReference>
<evidence type="ECO:0000259" key="1">
    <source>
        <dbReference type="SMART" id="SM00923"/>
    </source>
</evidence>
<feature type="domain" description="MbtH-like" evidence="1">
    <location>
        <begin position="1"/>
        <end position="51"/>
    </location>
</feature>
<gene>
    <name evidence="2" type="ORF">E0L21_10665</name>
</gene>
<dbReference type="Pfam" id="PF03621">
    <property type="entry name" value="MbtH"/>
    <property type="match status" value="1"/>
</dbReference>
<dbReference type="RefSeq" id="WP_131409265.1">
    <property type="nucleotide sequence ID" value="NZ_SJOP01000008.1"/>
</dbReference>
<dbReference type="SMART" id="SM00923">
    <property type="entry name" value="MbtH"/>
    <property type="match status" value="1"/>
</dbReference>
<dbReference type="Gene3D" id="3.90.820.10">
    <property type="entry name" value="Structural Genomics, Unknown Function 30-nov-00 1gh9 Mol_id"/>
    <property type="match status" value="1"/>
</dbReference>
<organism evidence="2 3">
    <name type="scientific">Kosakonia quasisacchari</name>
    <dbReference type="NCBI Taxonomy" id="2529380"/>
    <lineage>
        <taxon>Bacteria</taxon>
        <taxon>Pseudomonadati</taxon>
        <taxon>Pseudomonadota</taxon>
        <taxon>Gammaproteobacteria</taxon>
        <taxon>Enterobacterales</taxon>
        <taxon>Enterobacteriaceae</taxon>
        <taxon>Kosakonia</taxon>
    </lineage>
</organism>
<dbReference type="AlphaFoldDB" id="A0A4R0HGN2"/>
<sequence length="69" mass="8163">MTSTNLDENWLVVVNSEEQYSVWPARLALPDGWMAVGEYQSKENCLQWIENNWIDMRPLSLRKHLDARN</sequence>
<comment type="caution">
    <text evidence="2">The sequence shown here is derived from an EMBL/GenBank/DDBJ whole genome shotgun (WGS) entry which is preliminary data.</text>
</comment>
<dbReference type="SUPFAM" id="SSF160582">
    <property type="entry name" value="MbtH-like"/>
    <property type="match status" value="1"/>
</dbReference>
<dbReference type="EMBL" id="SJOP01000008">
    <property type="protein sequence ID" value="TCC09268.1"/>
    <property type="molecule type" value="Genomic_DNA"/>
</dbReference>
<dbReference type="GO" id="GO:0019290">
    <property type="term" value="P:siderophore biosynthetic process"/>
    <property type="evidence" value="ECO:0007669"/>
    <property type="project" value="TreeGrafter"/>
</dbReference>
<name>A0A4R0HGN2_9ENTR</name>
<reference evidence="2 3" key="1">
    <citation type="submission" date="2019-02" db="EMBL/GenBank/DDBJ databases">
        <title>The draft genome of Kosakonia quasisacchari strain WCHKQ120001.</title>
        <authorList>
            <person name="Wang C."/>
            <person name="Feng Y."/>
            <person name="Zong Z."/>
        </authorList>
    </citation>
    <scope>NUCLEOTIDE SEQUENCE [LARGE SCALE GENOMIC DNA]</scope>
    <source>
        <strain evidence="2 3">WCHKQ120001</strain>
    </source>
</reference>
<evidence type="ECO:0000313" key="2">
    <source>
        <dbReference type="EMBL" id="TCC09268.1"/>
    </source>
</evidence>
<dbReference type="PANTHER" id="PTHR38444:SF1">
    <property type="entry name" value="ENTEROBACTIN BIOSYNTHESIS PROTEIN YBDZ"/>
    <property type="match status" value="1"/>
</dbReference>
<dbReference type="InterPro" id="IPR037407">
    <property type="entry name" value="MLP_fam"/>
</dbReference>
<dbReference type="PANTHER" id="PTHR38444">
    <property type="entry name" value="ENTEROBACTIN BIOSYNTHESIS PROTEIN YBDZ"/>
    <property type="match status" value="1"/>
</dbReference>
<evidence type="ECO:0000313" key="3">
    <source>
        <dbReference type="Proteomes" id="UP000291793"/>
    </source>
</evidence>
<keyword evidence="3" id="KW-1185">Reference proteome</keyword>